<dbReference type="Pfam" id="PF00534">
    <property type="entry name" value="Glycos_transf_1"/>
    <property type="match status" value="1"/>
</dbReference>
<dbReference type="EMBL" id="VYGV01000025">
    <property type="protein sequence ID" value="NWF48016.1"/>
    <property type="molecule type" value="Genomic_DNA"/>
</dbReference>
<gene>
    <name evidence="3" type="ORF">F3K02_22570</name>
</gene>
<dbReference type="GO" id="GO:0016757">
    <property type="term" value="F:glycosyltransferase activity"/>
    <property type="evidence" value="ECO:0007669"/>
    <property type="project" value="InterPro"/>
</dbReference>
<dbReference type="Gene3D" id="3.40.50.2000">
    <property type="entry name" value="Glycogen Phosphorylase B"/>
    <property type="match status" value="1"/>
</dbReference>
<dbReference type="InterPro" id="IPR001296">
    <property type="entry name" value="Glyco_trans_1"/>
</dbReference>
<protein>
    <submittedName>
        <fullName evidence="3">Glycosyltransferase family 4 protein</fullName>
    </submittedName>
</protein>
<organism evidence="3 4">
    <name type="scientific">Hydrogenophaga aromaticivorans</name>
    <dbReference type="NCBI Taxonomy" id="2610898"/>
    <lineage>
        <taxon>Bacteria</taxon>
        <taxon>Pseudomonadati</taxon>
        <taxon>Pseudomonadota</taxon>
        <taxon>Betaproteobacteria</taxon>
        <taxon>Burkholderiales</taxon>
        <taxon>Comamonadaceae</taxon>
        <taxon>Hydrogenophaga</taxon>
    </lineage>
</organism>
<reference evidence="3 4" key="1">
    <citation type="submission" date="2019-09" db="EMBL/GenBank/DDBJ databases">
        <title>Hydrogenophaga aromatica sp. nov., isolated from a para-xylene-degrading enrichment culture.</title>
        <authorList>
            <person name="Tancsics A."/>
            <person name="Banerjee S."/>
        </authorList>
    </citation>
    <scope>NUCLEOTIDE SEQUENCE [LARGE SCALE GENOMIC DNA]</scope>
    <source>
        <strain evidence="3 4">D2P1</strain>
    </source>
</reference>
<proteinExistence type="predicted"/>
<dbReference type="PANTHER" id="PTHR46401:SF2">
    <property type="entry name" value="GLYCOSYLTRANSFERASE WBBK-RELATED"/>
    <property type="match status" value="1"/>
</dbReference>
<dbReference type="PANTHER" id="PTHR46401">
    <property type="entry name" value="GLYCOSYLTRANSFERASE WBBK-RELATED"/>
    <property type="match status" value="1"/>
</dbReference>
<dbReference type="RefSeq" id="WP_177138227.1">
    <property type="nucleotide sequence ID" value="NZ_VYGV01000025.1"/>
</dbReference>
<dbReference type="Proteomes" id="UP000545507">
    <property type="component" value="Unassembled WGS sequence"/>
</dbReference>
<dbReference type="AlphaFoldDB" id="A0A7Y8L058"/>
<dbReference type="SUPFAM" id="SSF53756">
    <property type="entry name" value="UDP-Glycosyltransferase/glycogen phosphorylase"/>
    <property type="match status" value="1"/>
</dbReference>
<evidence type="ECO:0000313" key="4">
    <source>
        <dbReference type="Proteomes" id="UP000545507"/>
    </source>
</evidence>
<accession>A0A7Y8L058</accession>
<dbReference type="GO" id="GO:0009103">
    <property type="term" value="P:lipopolysaccharide biosynthetic process"/>
    <property type="evidence" value="ECO:0007669"/>
    <property type="project" value="TreeGrafter"/>
</dbReference>
<feature type="domain" description="Glycosyl transferase family 1" evidence="2">
    <location>
        <begin position="163"/>
        <end position="326"/>
    </location>
</feature>
<evidence type="ECO:0000313" key="3">
    <source>
        <dbReference type="EMBL" id="NWF48016.1"/>
    </source>
</evidence>
<comment type="caution">
    <text evidence="3">The sequence shown here is derived from an EMBL/GenBank/DDBJ whole genome shotgun (WGS) entry which is preliminary data.</text>
</comment>
<keyword evidence="1 3" id="KW-0808">Transferase</keyword>
<evidence type="ECO:0000256" key="1">
    <source>
        <dbReference type="ARBA" id="ARBA00022679"/>
    </source>
</evidence>
<name>A0A7Y8L058_9BURK</name>
<evidence type="ECO:0000259" key="2">
    <source>
        <dbReference type="Pfam" id="PF00534"/>
    </source>
</evidence>
<sequence length="347" mass="38048">MNTTIRIVAPDIHTGDAVGNHCIHLAQDLNAAGLPTALYAQRSTPLDAPILPLEALFEHAQAGDRLLVSYSIHDPYLEQLLAMPQRKACYFHGVTPPELLREHEPVTADLCARSALQFPLLARFDLLLFNSEYNRRDLSAYIDTSQGIVIPPISPSFKLFSWPEVHRVGGGDPLILVLGRVVPHKRIEQAIELTAMLHKRGCIARLEVVGPCSNDGYRTHLNQRIEALGLSAYVQMRGMVDEEALQDCYARASVLLSTSEHEGFCVPVLEAMHLGVPVVVRQGTAAVEVGGSAVLAFSTADEAAGQLHKVLNDQGARDELVKLGRERASAMIRQASVDIWIPLLERL</sequence>
<keyword evidence="4" id="KW-1185">Reference proteome</keyword>